<protein>
    <submittedName>
        <fullName evidence="2">Uncharacterized protein</fullName>
    </submittedName>
</protein>
<keyword evidence="3" id="KW-1185">Reference proteome</keyword>
<evidence type="ECO:0000313" key="2">
    <source>
        <dbReference type="EMBL" id="KAL0960859.1"/>
    </source>
</evidence>
<dbReference type="Proteomes" id="UP001556367">
    <property type="component" value="Unassembled WGS sequence"/>
</dbReference>
<reference evidence="3" key="1">
    <citation type="submission" date="2024-06" db="EMBL/GenBank/DDBJ databases">
        <title>Multi-omics analyses provide insights into the biosynthesis of the anticancer antibiotic pleurotin in Hohenbuehelia grisea.</title>
        <authorList>
            <person name="Weaver J.A."/>
            <person name="Alberti F."/>
        </authorList>
    </citation>
    <scope>NUCLEOTIDE SEQUENCE [LARGE SCALE GENOMIC DNA]</scope>
    <source>
        <strain evidence="3">T-177</strain>
    </source>
</reference>
<dbReference type="EMBL" id="JASNQZ010000001">
    <property type="protein sequence ID" value="KAL0960859.1"/>
    <property type="molecule type" value="Genomic_DNA"/>
</dbReference>
<feature type="region of interest" description="Disordered" evidence="1">
    <location>
        <begin position="81"/>
        <end position="115"/>
    </location>
</feature>
<gene>
    <name evidence="2" type="ORF">HGRIS_005875</name>
</gene>
<accession>A0ABR3JY44</accession>
<evidence type="ECO:0000313" key="3">
    <source>
        <dbReference type="Proteomes" id="UP001556367"/>
    </source>
</evidence>
<organism evidence="2 3">
    <name type="scientific">Hohenbuehelia grisea</name>
    <dbReference type="NCBI Taxonomy" id="104357"/>
    <lineage>
        <taxon>Eukaryota</taxon>
        <taxon>Fungi</taxon>
        <taxon>Dikarya</taxon>
        <taxon>Basidiomycota</taxon>
        <taxon>Agaricomycotina</taxon>
        <taxon>Agaricomycetes</taxon>
        <taxon>Agaricomycetidae</taxon>
        <taxon>Agaricales</taxon>
        <taxon>Pleurotineae</taxon>
        <taxon>Pleurotaceae</taxon>
        <taxon>Hohenbuehelia</taxon>
    </lineage>
</organism>
<feature type="compositionally biased region" description="Basic and acidic residues" evidence="1">
    <location>
        <begin position="1"/>
        <end position="29"/>
    </location>
</feature>
<comment type="caution">
    <text evidence="2">The sequence shown here is derived from an EMBL/GenBank/DDBJ whole genome shotgun (WGS) entry which is preliminary data.</text>
</comment>
<evidence type="ECO:0000256" key="1">
    <source>
        <dbReference type="SAM" id="MobiDB-lite"/>
    </source>
</evidence>
<feature type="region of interest" description="Disordered" evidence="1">
    <location>
        <begin position="1"/>
        <end position="34"/>
    </location>
</feature>
<name>A0ABR3JY44_9AGAR</name>
<sequence length="528" mass="58249">MTSRTEADITNKRDRLPPRESGGENKSTKESQPCLSFELRSPPIFLCLPARIPHIPFTNMRSSLGFLKNLRPAVVARALPGRRGADKSQPSSGALATSADRLATPPKPEASKSKPAGLFKRLTRSSFKSMEDAKSRSGSEVSVDSFSQVQAKYDAWTVVEAVDTMEAAAYDVVVDIKPEAEKAFGEVLDIKLDAIQQIDVVESVVGVKEVDTVGEFDWSDSSSAHSFDLHGFVMDIRREAEVDDAFDVRDLFLDARRETLYEVHAVLMVDCAVHAQEKHRQSVDACGFDDAESACNVEKVVFDANYVDAEGYSVAEEACVVSLRDVDASSDQSCVVDGEDSDVADVQKLVVGCTREARFGETIKTFVVAEQPMIRHGEAALCGIAFHKDLTTFFGPECLEVLSYKGEQLDFADVVHYRKDLAAFLGPECLQVYVPQSRACREKVGQLDSGRIYSKECIPYDVVDLTEVDEWGVMPDGLRGGRVRKNLKGVLGKEFRGRNCGLIPNPSVWRRLIRRVFRKRGAASSLPM</sequence>
<proteinExistence type="predicted"/>